<accession>A0A239HU44</accession>
<reference evidence="1 2" key="1">
    <citation type="submission" date="2017-06" db="EMBL/GenBank/DDBJ databases">
        <authorList>
            <person name="Kim H.J."/>
            <person name="Triplett B.A."/>
        </authorList>
    </citation>
    <scope>NUCLEOTIDE SEQUENCE [LARGE SCALE GENOMIC DNA]</scope>
    <source>
        <strain evidence="1 2">CGMCC 4.1858</strain>
    </source>
</reference>
<dbReference type="Proteomes" id="UP000198280">
    <property type="component" value="Unassembled WGS sequence"/>
</dbReference>
<evidence type="ECO:0000313" key="1">
    <source>
        <dbReference type="EMBL" id="SNS84303.1"/>
    </source>
</evidence>
<keyword evidence="2" id="KW-1185">Reference proteome</keyword>
<proteinExistence type="predicted"/>
<protein>
    <submittedName>
        <fullName evidence="1">Uncharacterized protein</fullName>
    </submittedName>
</protein>
<sequence>MREVRVEPFLIARHPLTVAQVRHWLPEYEDDFADSPSATTRLGDDVDDLLEAYGPAAHTLRSGLPRRSRRDVGRPRSLEPTWWRTVAAGRPATADGMLRATAVESAFNLPRPRAL</sequence>
<dbReference type="AlphaFoldDB" id="A0A239HU44"/>
<gene>
    <name evidence="1" type="ORF">SAMN05216252_10976</name>
</gene>
<organism evidence="1 2">
    <name type="scientific">Actinacidiphila glaucinigra</name>
    <dbReference type="NCBI Taxonomy" id="235986"/>
    <lineage>
        <taxon>Bacteria</taxon>
        <taxon>Bacillati</taxon>
        <taxon>Actinomycetota</taxon>
        <taxon>Actinomycetes</taxon>
        <taxon>Kitasatosporales</taxon>
        <taxon>Streptomycetaceae</taxon>
        <taxon>Actinacidiphila</taxon>
    </lineage>
</organism>
<evidence type="ECO:0000313" key="2">
    <source>
        <dbReference type="Proteomes" id="UP000198280"/>
    </source>
</evidence>
<dbReference type="EMBL" id="FZOF01000009">
    <property type="protein sequence ID" value="SNS84303.1"/>
    <property type="molecule type" value="Genomic_DNA"/>
</dbReference>
<name>A0A239HU44_9ACTN</name>